<dbReference type="EMBL" id="JRES01000664">
    <property type="protein sequence ID" value="KNC29433.1"/>
    <property type="molecule type" value="Genomic_DNA"/>
</dbReference>
<name>A0A0L0CAK4_LUCCU</name>
<evidence type="ECO:0000313" key="3">
    <source>
        <dbReference type="Proteomes" id="UP000037069"/>
    </source>
</evidence>
<evidence type="ECO:0000256" key="1">
    <source>
        <dbReference type="SAM" id="Phobius"/>
    </source>
</evidence>
<dbReference type="Proteomes" id="UP000037069">
    <property type="component" value="Unassembled WGS sequence"/>
</dbReference>
<feature type="transmembrane region" description="Helical" evidence="1">
    <location>
        <begin position="56"/>
        <end position="74"/>
    </location>
</feature>
<keyword evidence="1" id="KW-0472">Membrane</keyword>
<organism evidence="2 3">
    <name type="scientific">Lucilia cuprina</name>
    <name type="common">Green bottle fly</name>
    <name type="synonym">Australian sheep blowfly</name>
    <dbReference type="NCBI Taxonomy" id="7375"/>
    <lineage>
        <taxon>Eukaryota</taxon>
        <taxon>Metazoa</taxon>
        <taxon>Ecdysozoa</taxon>
        <taxon>Arthropoda</taxon>
        <taxon>Hexapoda</taxon>
        <taxon>Insecta</taxon>
        <taxon>Pterygota</taxon>
        <taxon>Neoptera</taxon>
        <taxon>Endopterygota</taxon>
        <taxon>Diptera</taxon>
        <taxon>Brachycera</taxon>
        <taxon>Muscomorpha</taxon>
        <taxon>Oestroidea</taxon>
        <taxon>Calliphoridae</taxon>
        <taxon>Luciliinae</taxon>
        <taxon>Lucilia</taxon>
    </lineage>
</organism>
<reference evidence="2 3" key="1">
    <citation type="journal article" date="2015" name="Nat. Commun.">
        <title>Lucilia cuprina genome unlocks parasitic fly biology to underpin future interventions.</title>
        <authorList>
            <person name="Anstead C.A."/>
            <person name="Korhonen P.K."/>
            <person name="Young N.D."/>
            <person name="Hall R.S."/>
            <person name="Jex A.R."/>
            <person name="Murali S.C."/>
            <person name="Hughes D.S."/>
            <person name="Lee S.F."/>
            <person name="Perry T."/>
            <person name="Stroehlein A.J."/>
            <person name="Ansell B.R."/>
            <person name="Breugelmans B."/>
            <person name="Hofmann A."/>
            <person name="Qu J."/>
            <person name="Dugan S."/>
            <person name="Lee S.L."/>
            <person name="Chao H."/>
            <person name="Dinh H."/>
            <person name="Han Y."/>
            <person name="Doddapaneni H.V."/>
            <person name="Worley K.C."/>
            <person name="Muzny D.M."/>
            <person name="Ioannidis P."/>
            <person name="Waterhouse R.M."/>
            <person name="Zdobnov E.M."/>
            <person name="James P.J."/>
            <person name="Bagnall N.H."/>
            <person name="Kotze A.C."/>
            <person name="Gibbs R.A."/>
            <person name="Richards S."/>
            <person name="Batterham P."/>
            <person name="Gasser R.B."/>
        </authorList>
    </citation>
    <scope>NUCLEOTIDE SEQUENCE [LARGE SCALE GENOMIC DNA]</scope>
    <source>
        <strain evidence="2 3">LS</strain>
        <tissue evidence="2">Full body</tissue>
    </source>
</reference>
<comment type="caution">
    <text evidence="2">The sequence shown here is derived from an EMBL/GenBank/DDBJ whole genome shotgun (WGS) entry which is preliminary data.</text>
</comment>
<keyword evidence="1" id="KW-0812">Transmembrane</keyword>
<evidence type="ECO:0000313" key="2">
    <source>
        <dbReference type="EMBL" id="KNC29433.1"/>
    </source>
</evidence>
<sequence>MTKRPNELTVSLGGSMHVVATKIASRLLSSLTSLETLKHFVPSSLMAFGKQSKGKLVFLRVFCIYVVPLWKVIFERIPNKCFVEKIKLERVKDLRLNYYPIQLPNKCFTGLSHVSIYGPLAVTICNHVAQHSYNTNENNNSNITATSATTHPQDT</sequence>
<gene>
    <name evidence="2" type="ORF">FF38_00342</name>
</gene>
<dbReference type="AlphaFoldDB" id="A0A0L0CAK4"/>
<keyword evidence="3" id="KW-1185">Reference proteome</keyword>
<accession>A0A0L0CAK4</accession>
<proteinExistence type="predicted"/>
<protein>
    <submittedName>
        <fullName evidence="2">Uncharacterized protein</fullName>
    </submittedName>
</protein>
<keyword evidence="1" id="KW-1133">Transmembrane helix</keyword>